<dbReference type="PIRSF" id="PIRSF003113">
    <property type="entry name" value="BolA"/>
    <property type="match status" value="1"/>
</dbReference>
<dbReference type="SUPFAM" id="SSF82657">
    <property type="entry name" value="BolA-like"/>
    <property type="match status" value="1"/>
</dbReference>
<dbReference type="InterPro" id="IPR036065">
    <property type="entry name" value="BolA-like_sf"/>
</dbReference>
<evidence type="ECO:0000313" key="3">
    <source>
        <dbReference type="Proteomes" id="UP000282597"/>
    </source>
</evidence>
<sequence length="103" mass="10921">MSVWSNNPLAVIETRLRDALAPLYLTVDDDGAQHVGHAGAKSGGHFSVTVVATSFAGKTRVARHRLIYDALDDAMQGAIHALAIAAYTPEEFDALSSKTQAIS</sequence>
<evidence type="ECO:0000256" key="1">
    <source>
        <dbReference type="RuleBase" id="RU003860"/>
    </source>
</evidence>
<dbReference type="InterPro" id="IPR002634">
    <property type="entry name" value="BolA"/>
</dbReference>
<accession>A0A2Z6EVC0</accession>
<comment type="similarity">
    <text evidence="1">Belongs to the BolA/IbaG family.</text>
</comment>
<dbReference type="Gene3D" id="3.30.300.90">
    <property type="entry name" value="BolA-like"/>
    <property type="match status" value="1"/>
</dbReference>
<dbReference type="PANTHER" id="PTHR46230:SF7">
    <property type="entry name" value="BOLA-LIKE PROTEIN 1"/>
    <property type="match status" value="1"/>
</dbReference>
<name>A0A2Z6EVC0_9BURK</name>
<dbReference type="AlphaFoldDB" id="A0A2Z6EVC0"/>
<dbReference type="RefSeq" id="WP_045362026.1">
    <property type="nucleotide sequence ID" value="NZ_AP018150.1"/>
</dbReference>
<gene>
    <name evidence="2" type="ORF">MCB1EB_1248</name>
</gene>
<proteinExistence type="inferred from homology"/>
<organism evidence="2 3">
    <name type="scientific">Mycoavidus cysteinexigens</name>
    <dbReference type="NCBI Taxonomy" id="1553431"/>
    <lineage>
        <taxon>Bacteria</taxon>
        <taxon>Pseudomonadati</taxon>
        <taxon>Pseudomonadota</taxon>
        <taxon>Betaproteobacteria</taxon>
        <taxon>Burkholderiales</taxon>
        <taxon>Burkholderiaceae</taxon>
        <taxon>Mycoavidus</taxon>
    </lineage>
</organism>
<keyword evidence="3" id="KW-1185">Reference proteome</keyword>
<dbReference type="Pfam" id="PF01722">
    <property type="entry name" value="BolA"/>
    <property type="match status" value="1"/>
</dbReference>
<dbReference type="PANTHER" id="PTHR46230">
    <property type="match status" value="1"/>
</dbReference>
<reference evidence="2 3" key="1">
    <citation type="journal article" date="2018" name="Microbes Environ.">
        <title>Comparative Genomic Insights into Endofungal Lifestyles of Two Bacterial Endosymbionts, Mycoavidus cysteinexigens and Burkholderia rhizoxinica.</title>
        <authorList>
            <person name="Sharmin D."/>
            <person name="Guo Y."/>
            <person name="Nishizawa T."/>
            <person name="Ohshima S."/>
            <person name="Sato Y."/>
            <person name="Takashima Y."/>
            <person name="Narisawa K."/>
            <person name="Ohta H."/>
        </authorList>
    </citation>
    <scope>NUCLEOTIDE SEQUENCE [LARGE SCALE GENOMIC DNA]</scope>
    <source>
        <strain evidence="2 3">B1-EB</strain>
    </source>
</reference>
<dbReference type="KEGG" id="mcys:MCB1EB_1248"/>
<protein>
    <submittedName>
        <fullName evidence="2">BolA-like protein</fullName>
    </submittedName>
</protein>
<dbReference type="GO" id="GO:0016226">
    <property type="term" value="P:iron-sulfur cluster assembly"/>
    <property type="evidence" value="ECO:0007669"/>
    <property type="project" value="TreeGrafter"/>
</dbReference>
<dbReference type="EMBL" id="AP018150">
    <property type="protein sequence ID" value="BBE09409.1"/>
    <property type="molecule type" value="Genomic_DNA"/>
</dbReference>
<evidence type="ECO:0000313" key="2">
    <source>
        <dbReference type="EMBL" id="BBE09409.1"/>
    </source>
</evidence>
<dbReference type="Proteomes" id="UP000282597">
    <property type="component" value="Chromosome"/>
</dbReference>